<organism evidence="3 4">
    <name type="scientific">Limnovirga soli</name>
    <dbReference type="NCBI Taxonomy" id="2656915"/>
    <lineage>
        <taxon>Bacteria</taxon>
        <taxon>Pseudomonadati</taxon>
        <taxon>Bacteroidota</taxon>
        <taxon>Chitinophagia</taxon>
        <taxon>Chitinophagales</taxon>
        <taxon>Chitinophagaceae</taxon>
        <taxon>Limnovirga</taxon>
    </lineage>
</organism>
<dbReference type="PROSITE" id="PS50110">
    <property type="entry name" value="RESPONSE_REGULATORY"/>
    <property type="match status" value="1"/>
</dbReference>
<reference evidence="3" key="1">
    <citation type="submission" date="2019-10" db="EMBL/GenBank/DDBJ databases">
        <title>Draft genome sequence of Panacibacter sp. KCS-6.</title>
        <authorList>
            <person name="Yim K.J."/>
        </authorList>
    </citation>
    <scope>NUCLEOTIDE SEQUENCE</scope>
    <source>
        <strain evidence="3">KCS-6</strain>
    </source>
</reference>
<feature type="modified residue" description="4-aspartylphosphate" evidence="1">
    <location>
        <position position="64"/>
    </location>
</feature>
<keyword evidence="4" id="KW-1185">Reference proteome</keyword>
<keyword evidence="1" id="KW-0597">Phosphoprotein</keyword>
<sequence length="134" mass="15242">MINTVLCIDDDFTTQFLTKILLNDAGIGGNFVTANNGREALDYLHNLLSKNINDKNVPQLILLDLNMPIMDGWEFLDHYSKNYANKLPLVKVYINSSSIDPKDYEKAKTYSCVKDFISKPLNENFVHVLKATLE</sequence>
<dbReference type="Gene3D" id="3.40.50.2300">
    <property type="match status" value="1"/>
</dbReference>
<dbReference type="SUPFAM" id="SSF52172">
    <property type="entry name" value="CheY-like"/>
    <property type="match status" value="1"/>
</dbReference>
<dbReference type="Pfam" id="PF00072">
    <property type="entry name" value="Response_reg"/>
    <property type="match status" value="1"/>
</dbReference>
<name>A0A8J8FCR5_9BACT</name>
<dbReference type="EMBL" id="WHPF01000006">
    <property type="protein sequence ID" value="NNV55603.1"/>
    <property type="molecule type" value="Genomic_DNA"/>
</dbReference>
<dbReference type="Proteomes" id="UP000598971">
    <property type="component" value="Unassembled WGS sequence"/>
</dbReference>
<protein>
    <submittedName>
        <fullName evidence="3">Response regulator</fullName>
    </submittedName>
</protein>
<dbReference type="PANTHER" id="PTHR44520">
    <property type="entry name" value="RESPONSE REGULATOR RCP1-RELATED"/>
    <property type="match status" value="1"/>
</dbReference>
<dbReference type="InterPro" id="IPR011006">
    <property type="entry name" value="CheY-like_superfamily"/>
</dbReference>
<dbReference type="AlphaFoldDB" id="A0A8J8FCR5"/>
<evidence type="ECO:0000313" key="4">
    <source>
        <dbReference type="Proteomes" id="UP000598971"/>
    </source>
</evidence>
<dbReference type="RefSeq" id="WP_171607540.1">
    <property type="nucleotide sequence ID" value="NZ_WHPF01000006.1"/>
</dbReference>
<evidence type="ECO:0000259" key="2">
    <source>
        <dbReference type="PROSITE" id="PS50110"/>
    </source>
</evidence>
<dbReference type="InterPro" id="IPR001789">
    <property type="entry name" value="Sig_transdc_resp-reg_receiver"/>
</dbReference>
<evidence type="ECO:0000256" key="1">
    <source>
        <dbReference type="PROSITE-ProRule" id="PRU00169"/>
    </source>
</evidence>
<comment type="caution">
    <text evidence="3">The sequence shown here is derived from an EMBL/GenBank/DDBJ whole genome shotgun (WGS) entry which is preliminary data.</text>
</comment>
<gene>
    <name evidence="3" type="ORF">GD597_09045</name>
</gene>
<evidence type="ECO:0000313" key="3">
    <source>
        <dbReference type="EMBL" id="NNV55603.1"/>
    </source>
</evidence>
<dbReference type="GO" id="GO:0000160">
    <property type="term" value="P:phosphorelay signal transduction system"/>
    <property type="evidence" value="ECO:0007669"/>
    <property type="project" value="InterPro"/>
</dbReference>
<dbReference type="InterPro" id="IPR052893">
    <property type="entry name" value="TCS_response_regulator"/>
</dbReference>
<proteinExistence type="predicted"/>
<dbReference type="PANTHER" id="PTHR44520:SF2">
    <property type="entry name" value="RESPONSE REGULATOR RCP1"/>
    <property type="match status" value="1"/>
</dbReference>
<accession>A0A8J8FCR5</accession>
<dbReference type="SMART" id="SM00448">
    <property type="entry name" value="REC"/>
    <property type="match status" value="1"/>
</dbReference>
<feature type="domain" description="Response regulatory" evidence="2">
    <location>
        <begin position="4"/>
        <end position="134"/>
    </location>
</feature>